<dbReference type="Gene3D" id="1.10.10.2910">
    <property type="match status" value="1"/>
</dbReference>
<proteinExistence type="predicted"/>
<sequence>MDVLELADAIEAAGILVLRSSILGNNAHAPLNVEEFRGFPLIFINSRDAQVAQYFSLAHELGHVVTAQPGLSGGHEDDRSVERSCNRFASECVMPLG</sequence>
<protein>
    <submittedName>
        <fullName evidence="2">ImmA/IrrE family metallo-endopeptidase</fullName>
    </submittedName>
</protein>
<dbReference type="InterPro" id="IPR052345">
    <property type="entry name" value="Rad_response_metalloprotease"/>
</dbReference>
<evidence type="ECO:0000259" key="1">
    <source>
        <dbReference type="Pfam" id="PF06114"/>
    </source>
</evidence>
<organism evidence="2 3">
    <name type="scientific">Corynebacterium glucuronolyticum</name>
    <dbReference type="NCBI Taxonomy" id="39791"/>
    <lineage>
        <taxon>Bacteria</taxon>
        <taxon>Bacillati</taxon>
        <taxon>Actinomycetota</taxon>
        <taxon>Actinomycetes</taxon>
        <taxon>Mycobacteriales</taxon>
        <taxon>Corynebacteriaceae</taxon>
        <taxon>Corynebacterium</taxon>
    </lineage>
</organism>
<reference evidence="2 3" key="1">
    <citation type="submission" date="2020-12" db="EMBL/GenBank/DDBJ databases">
        <title>FDA dAtabase for Regulatory Grade micrObial Sequences (FDA-ARGOS): Supporting development and validation of Infectious Disease Dx tests.</title>
        <authorList>
            <person name="Sproer C."/>
            <person name="Gronow S."/>
            <person name="Severitt S."/>
            <person name="Schroder I."/>
            <person name="Tallon L."/>
            <person name="Sadzewicz L."/>
            <person name="Zhao X."/>
            <person name="Boylan J."/>
            <person name="Ott S."/>
            <person name="Bowen H."/>
            <person name="Vavikolanu K."/>
            <person name="Mehta A."/>
            <person name="Aluvathingal J."/>
            <person name="Nadendla S."/>
            <person name="Lowell S."/>
            <person name="Myers T."/>
            <person name="Yan Y."/>
            <person name="Sichtig H."/>
        </authorList>
    </citation>
    <scope>NUCLEOTIDE SEQUENCE [LARGE SCALE GENOMIC DNA]</scope>
    <source>
        <strain evidence="2 3">FDAARGOS_1053</strain>
    </source>
</reference>
<accession>A0A7T4EHT5</accession>
<dbReference type="InterPro" id="IPR010359">
    <property type="entry name" value="IrrE_HExxH"/>
</dbReference>
<dbReference type="OrthoDB" id="9796786at2"/>
<dbReference type="AlphaFoldDB" id="A0A7T4EHT5"/>
<evidence type="ECO:0000313" key="3">
    <source>
        <dbReference type="Proteomes" id="UP000596145"/>
    </source>
</evidence>
<gene>
    <name evidence="2" type="ORF">I6I10_02065</name>
</gene>
<dbReference type="PANTHER" id="PTHR43236">
    <property type="entry name" value="ANTITOXIN HIGA1"/>
    <property type="match status" value="1"/>
</dbReference>
<dbReference type="EMBL" id="CP066007">
    <property type="protein sequence ID" value="QQB47635.1"/>
    <property type="molecule type" value="Genomic_DNA"/>
</dbReference>
<evidence type="ECO:0000313" key="2">
    <source>
        <dbReference type="EMBL" id="QQB47635.1"/>
    </source>
</evidence>
<dbReference type="Proteomes" id="UP000596145">
    <property type="component" value="Chromosome"/>
</dbReference>
<name>A0A7T4EHT5_9CORY</name>
<dbReference type="PANTHER" id="PTHR43236:SF2">
    <property type="entry name" value="BLL0069 PROTEIN"/>
    <property type="match status" value="1"/>
</dbReference>
<feature type="domain" description="IrrE N-terminal-like" evidence="1">
    <location>
        <begin position="11"/>
        <end position="95"/>
    </location>
</feature>
<dbReference type="Pfam" id="PF06114">
    <property type="entry name" value="Peptidase_M78"/>
    <property type="match status" value="1"/>
</dbReference>